<accession>A0A1G6C8I2</accession>
<dbReference type="RefSeq" id="WP_090174389.1">
    <property type="nucleotide sequence ID" value="NZ_FMXR01000016.1"/>
</dbReference>
<evidence type="ECO:0000313" key="7">
    <source>
        <dbReference type="EMBL" id="SDB29104.1"/>
    </source>
</evidence>
<dbReference type="STRING" id="1732.SAMN02910417_02177"/>
<keyword evidence="8" id="KW-1185">Reference proteome</keyword>
<keyword evidence="5 6" id="KW-0472">Membrane</keyword>
<sequence>MKKSKLIVLIVILVVLFAVIPAAGSPNLLNILTLMCLYLAMSQMWNLLGGYAGMLSLGMQAFIGIGGYTLTILSVRYGMNIFLSIIIGAVICALFGLAVSPAIFKMSGVYFAIGTWIVAEALNVFFSNWKFVDYAKDWSINTVFGMNGKQLYITALIMAVLATFVVFFLLRTKIGLALMAIRDSASAAETMGVEIYKTKLKCYVIACFMMGLIGGAQYMQTAYINPSTGFSINWTIAMTFAVIIGGLGTMEGPIVGSILYVIITQIMYNYPGMSNIVLGIIAIVVIMIAPQGIMGTLYAKTGFQILSPRRSIPKRETAKE</sequence>
<dbReference type="AlphaFoldDB" id="A0A1G6C8I2"/>
<dbReference type="InterPro" id="IPR001851">
    <property type="entry name" value="ABC_transp_permease"/>
</dbReference>
<dbReference type="InterPro" id="IPR043428">
    <property type="entry name" value="LivM-like"/>
</dbReference>
<dbReference type="EMBL" id="FMXR01000016">
    <property type="protein sequence ID" value="SDB29104.1"/>
    <property type="molecule type" value="Genomic_DNA"/>
</dbReference>
<feature type="transmembrane region" description="Helical" evidence="6">
    <location>
        <begin position="81"/>
        <end position="104"/>
    </location>
</feature>
<organism evidence="7 8">
    <name type="scientific">Eubacterium oxidoreducens</name>
    <dbReference type="NCBI Taxonomy" id="1732"/>
    <lineage>
        <taxon>Bacteria</taxon>
        <taxon>Bacillati</taxon>
        <taxon>Bacillota</taxon>
        <taxon>Clostridia</taxon>
        <taxon>Eubacteriales</taxon>
        <taxon>Eubacteriaceae</taxon>
        <taxon>Eubacterium</taxon>
    </lineage>
</organism>
<feature type="transmembrane region" description="Helical" evidence="6">
    <location>
        <begin position="55"/>
        <end position="75"/>
    </location>
</feature>
<keyword evidence="3 6" id="KW-0812">Transmembrane</keyword>
<feature type="transmembrane region" description="Helical" evidence="6">
    <location>
        <begin position="151"/>
        <end position="170"/>
    </location>
</feature>
<evidence type="ECO:0000256" key="2">
    <source>
        <dbReference type="ARBA" id="ARBA00022475"/>
    </source>
</evidence>
<dbReference type="GO" id="GO:0015658">
    <property type="term" value="F:branched-chain amino acid transmembrane transporter activity"/>
    <property type="evidence" value="ECO:0007669"/>
    <property type="project" value="InterPro"/>
</dbReference>
<protein>
    <submittedName>
        <fullName evidence="7">Branched-chain amino acid transport system permease protein</fullName>
    </submittedName>
</protein>
<keyword evidence="4 6" id="KW-1133">Transmembrane helix</keyword>
<evidence type="ECO:0000256" key="4">
    <source>
        <dbReference type="ARBA" id="ARBA00022989"/>
    </source>
</evidence>
<dbReference type="OrthoDB" id="9789927at2"/>
<gene>
    <name evidence="7" type="ORF">SAMN02910417_02177</name>
</gene>
<dbReference type="PANTHER" id="PTHR30482:SF17">
    <property type="entry name" value="ABC TRANSPORTER ATP-BINDING PROTEIN"/>
    <property type="match status" value="1"/>
</dbReference>
<evidence type="ECO:0000256" key="3">
    <source>
        <dbReference type="ARBA" id="ARBA00022692"/>
    </source>
</evidence>
<dbReference type="GO" id="GO:0005886">
    <property type="term" value="C:plasma membrane"/>
    <property type="evidence" value="ECO:0007669"/>
    <property type="project" value="UniProtKB-SubCell"/>
</dbReference>
<proteinExistence type="predicted"/>
<evidence type="ECO:0000256" key="1">
    <source>
        <dbReference type="ARBA" id="ARBA00004651"/>
    </source>
</evidence>
<feature type="transmembrane region" description="Helical" evidence="6">
    <location>
        <begin position="230"/>
        <end position="247"/>
    </location>
</feature>
<keyword evidence="2" id="KW-1003">Cell membrane</keyword>
<dbReference type="Proteomes" id="UP000199228">
    <property type="component" value="Unassembled WGS sequence"/>
</dbReference>
<reference evidence="7 8" key="1">
    <citation type="submission" date="2016-10" db="EMBL/GenBank/DDBJ databases">
        <authorList>
            <person name="de Groot N.N."/>
        </authorList>
    </citation>
    <scope>NUCLEOTIDE SEQUENCE [LARGE SCALE GENOMIC DNA]</scope>
    <source>
        <strain evidence="7 8">DSM 3217</strain>
    </source>
</reference>
<evidence type="ECO:0000313" key="8">
    <source>
        <dbReference type="Proteomes" id="UP000199228"/>
    </source>
</evidence>
<name>A0A1G6C8I2_EUBOX</name>
<dbReference type="CDD" id="cd06581">
    <property type="entry name" value="TM_PBP1_LivM_like"/>
    <property type="match status" value="1"/>
</dbReference>
<comment type="subcellular location">
    <subcellularLocation>
        <location evidence="1">Cell membrane</location>
        <topology evidence="1">Multi-pass membrane protein</topology>
    </subcellularLocation>
</comment>
<dbReference type="Pfam" id="PF02653">
    <property type="entry name" value="BPD_transp_2"/>
    <property type="match status" value="1"/>
</dbReference>
<evidence type="ECO:0000256" key="6">
    <source>
        <dbReference type="SAM" id="Phobius"/>
    </source>
</evidence>
<dbReference type="PANTHER" id="PTHR30482">
    <property type="entry name" value="HIGH-AFFINITY BRANCHED-CHAIN AMINO ACID TRANSPORT SYSTEM PERMEASE"/>
    <property type="match status" value="1"/>
</dbReference>
<evidence type="ECO:0000256" key="5">
    <source>
        <dbReference type="ARBA" id="ARBA00023136"/>
    </source>
</evidence>
<feature type="transmembrane region" description="Helical" evidence="6">
    <location>
        <begin position="276"/>
        <end position="299"/>
    </location>
</feature>
<feature type="transmembrane region" description="Helical" evidence="6">
    <location>
        <begin position="200"/>
        <end position="218"/>
    </location>
</feature>